<evidence type="ECO:0000313" key="2">
    <source>
        <dbReference type="EMBL" id="KAF5955587.1"/>
    </source>
</evidence>
<reference evidence="3" key="1">
    <citation type="journal article" date="2020" name="Nat. Commun.">
        <title>Genome assembly of wild tea tree DASZ reveals pedigree and selection history of tea varieties.</title>
        <authorList>
            <person name="Zhang W."/>
            <person name="Zhang Y."/>
            <person name="Qiu H."/>
            <person name="Guo Y."/>
            <person name="Wan H."/>
            <person name="Zhang X."/>
            <person name="Scossa F."/>
            <person name="Alseekh S."/>
            <person name="Zhang Q."/>
            <person name="Wang P."/>
            <person name="Xu L."/>
            <person name="Schmidt M.H."/>
            <person name="Jia X."/>
            <person name="Li D."/>
            <person name="Zhu A."/>
            <person name="Guo F."/>
            <person name="Chen W."/>
            <person name="Ni D."/>
            <person name="Usadel B."/>
            <person name="Fernie A.R."/>
            <person name="Wen W."/>
        </authorList>
    </citation>
    <scope>NUCLEOTIDE SEQUENCE [LARGE SCALE GENOMIC DNA]</scope>
    <source>
        <strain evidence="3">cv. G240</strain>
    </source>
</reference>
<gene>
    <name evidence="2" type="ORF">HYC85_008443</name>
</gene>
<dbReference type="EMBL" id="JACBKZ010000003">
    <property type="protein sequence ID" value="KAF5955587.1"/>
    <property type="molecule type" value="Genomic_DNA"/>
</dbReference>
<protein>
    <submittedName>
        <fullName evidence="2">Uncharacterized protein</fullName>
    </submittedName>
</protein>
<organism evidence="2 3">
    <name type="scientific">Camellia sinensis</name>
    <name type="common">Tea plant</name>
    <name type="synonym">Thea sinensis</name>
    <dbReference type="NCBI Taxonomy" id="4442"/>
    <lineage>
        <taxon>Eukaryota</taxon>
        <taxon>Viridiplantae</taxon>
        <taxon>Streptophyta</taxon>
        <taxon>Embryophyta</taxon>
        <taxon>Tracheophyta</taxon>
        <taxon>Spermatophyta</taxon>
        <taxon>Magnoliopsida</taxon>
        <taxon>eudicotyledons</taxon>
        <taxon>Gunneridae</taxon>
        <taxon>Pentapetalae</taxon>
        <taxon>asterids</taxon>
        <taxon>Ericales</taxon>
        <taxon>Theaceae</taxon>
        <taxon>Camellia</taxon>
    </lineage>
</organism>
<comment type="caution">
    <text evidence="2">The sequence shown here is derived from an EMBL/GenBank/DDBJ whole genome shotgun (WGS) entry which is preliminary data.</text>
</comment>
<keyword evidence="1" id="KW-0472">Membrane</keyword>
<keyword evidence="1" id="KW-0812">Transmembrane</keyword>
<sequence length="91" mass="10058">MATEDHDRKLNMIFLPYFVTSHLILLVDTTSLFATRGVNATIITTPSNALLFQQSIHPQITLLNLKFPSSEVGLPEDIENFGSITSPENGL</sequence>
<reference evidence="2 3" key="2">
    <citation type="submission" date="2020-07" db="EMBL/GenBank/DDBJ databases">
        <title>Genome assembly of wild tea tree DASZ reveals pedigree and selection history of tea varieties.</title>
        <authorList>
            <person name="Zhang W."/>
        </authorList>
    </citation>
    <scope>NUCLEOTIDE SEQUENCE [LARGE SCALE GENOMIC DNA]</scope>
    <source>
        <strain evidence="3">cv. G240</strain>
        <tissue evidence="2">Leaf</tissue>
    </source>
</reference>
<keyword evidence="3" id="KW-1185">Reference proteome</keyword>
<name>A0A7J7HT69_CAMSI</name>
<dbReference type="AlphaFoldDB" id="A0A7J7HT69"/>
<accession>A0A7J7HT69</accession>
<dbReference type="Gene3D" id="3.40.50.2000">
    <property type="entry name" value="Glycogen Phosphorylase B"/>
    <property type="match status" value="1"/>
</dbReference>
<feature type="transmembrane region" description="Helical" evidence="1">
    <location>
        <begin position="12"/>
        <end position="34"/>
    </location>
</feature>
<evidence type="ECO:0000313" key="3">
    <source>
        <dbReference type="Proteomes" id="UP000593564"/>
    </source>
</evidence>
<proteinExistence type="predicted"/>
<keyword evidence="1" id="KW-1133">Transmembrane helix</keyword>
<dbReference type="SUPFAM" id="SSF53756">
    <property type="entry name" value="UDP-Glycosyltransferase/glycogen phosphorylase"/>
    <property type="match status" value="1"/>
</dbReference>
<dbReference type="Proteomes" id="UP000593564">
    <property type="component" value="Unassembled WGS sequence"/>
</dbReference>
<evidence type="ECO:0000256" key="1">
    <source>
        <dbReference type="SAM" id="Phobius"/>
    </source>
</evidence>